<evidence type="ECO:0000256" key="4">
    <source>
        <dbReference type="ARBA" id="ARBA00022605"/>
    </source>
</evidence>
<evidence type="ECO:0000256" key="8">
    <source>
        <dbReference type="RuleBase" id="RU366003"/>
    </source>
</evidence>
<dbReference type="PANTHER" id="PTHR21039">
    <property type="entry name" value="HISTIDINOL PHOSPHATASE-RELATED"/>
    <property type="match status" value="1"/>
</dbReference>
<dbReference type="Gene3D" id="3.20.20.140">
    <property type="entry name" value="Metal-dependent hydrolases"/>
    <property type="match status" value="1"/>
</dbReference>
<dbReference type="Proteomes" id="UP000630887">
    <property type="component" value="Unassembled WGS sequence"/>
</dbReference>
<proteinExistence type="inferred from homology"/>
<keyword evidence="11" id="KW-1185">Reference proteome</keyword>
<dbReference type="RefSeq" id="WP_239167633.1">
    <property type="nucleotide sequence ID" value="NZ_BAAALC010000002.1"/>
</dbReference>
<comment type="similarity">
    <text evidence="2 8">Belongs to the PHP hydrolase family. HisK subfamily.</text>
</comment>
<dbReference type="SUPFAM" id="SSF89550">
    <property type="entry name" value="PHP domain-like"/>
    <property type="match status" value="1"/>
</dbReference>
<reference evidence="10 11" key="1">
    <citation type="submission" date="2021-01" db="EMBL/GenBank/DDBJ databases">
        <title>Whole genome shotgun sequence of Catellatospora coxensis NBRC 107359.</title>
        <authorList>
            <person name="Komaki H."/>
            <person name="Tamura T."/>
        </authorList>
    </citation>
    <scope>NUCLEOTIDE SEQUENCE [LARGE SCALE GENOMIC DNA]</scope>
    <source>
        <strain evidence="10 11">NBRC 107359</strain>
    </source>
</reference>
<dbReference type="PANTHER" id="PTHR21039:SF0">
    <property type="entry name" value="HISTIDINOL-PHOSPHATASE"/>
    <property type="match status" value="1"/>
</dbReference>
<evidence type="ECO:0000256" key="6">
    <source>
        <dbReference type="ARBA" id="ARBA00023102"/>
    </source>
</evidence>
<dbReference type="AlphaFoldDB" id="A0A8J3L8N1"/>
<comment type="catalytic activity">
    <reaction evidence="7 8">
        <text>L-histidinol phosphate + H2O = L-histidinol + phosphate</text>
        <dbReference type="Rhea" id="RHEA:14465"/>
        <dbReference type="ChEBI" id="CHEBI:15377"/>
        <dbReference type="ChEBI" id="CHEBI:43474"/>
        <dbReference type="ChEBI" id="CHEBI:57699"/>
        <dbReference type="ChEBI" id="CHEBI:57980"/>
        <dbReference type="EC" id="3.1.3.15"/>
    </reaction>
</comment>
<dbReference type="UniPathway" id="UPA00031">
    <property type="reaction ID" value="UER00013"/>
</dbReference>
<keyword evidence="6 8" id="KW-0368">Histidine biosynthesis</keyword>
<comment type="pathway">
    <text evidence="1 8">Amino-acid biosynthesis; L-histidine biosynthesis; L-histidine from 5-phospho-alpha-D-ribose 1-diphosphate: step 8/9.</text>
</comment>
<dbReference type="GO" id="GO:0000105">
    <property type="term" value="P:L-histidine biosynthetic process"/>
    <property type="evidence" value="ECO:0007669"/>
    <property type="project" value="UniProtKB-UniRule"/>
</dbReference>
<evidence type="ECO:0000256" key="1">
    <source>
        <dbReference type="ARBA" id="ARBA00004970"/>
    </source>
</evidence>
<evidence type="ECO:0000259" key="9">
    <source>
        <dbReference type="Pfam" id="PF02811"/>
    </source>
</evidence>
<evidence type="ECO:0000313" key="10">
    <source>
        <dbReference type="EMBL" id="GIG08280.1"/>
    </source>
</evidence>
<sequence>MGFVTLPADGHLHSEWSWDAEKGSMAGSCARAVELGLPAIAFTEHLDHTVWTVPLDTIRPGGRMATLTGPDGLLTPPVFDVAGYLEAVESCRERFPSLRILSGLEMGEPHWHAAAAAKVLAAGRFDRVLGSVHCLTDGDGFTEPPGLLRRRTADQVVRDYLAEVARMAAGSDVFSVLAHIDYPVRYWPAQAGPFDPAAFEEEFRHALRVLAGSGRALEVNTKVPLHPEVVRWWRQEGGRAVTFGSDAHDPTGLAFGFGPAVHMVEAHGFRPGRHPYDFWTCTR</sequence>
<evidence type="ECO:0000256" key="2">
    <source>
        <dbReference type="ARBA" id="ARBA00009152"/>
    </source>
</evidence>
<accession>A0A8J3L8N1</accession>
<evidence type="ECO:0000256" key="7">
    <source>
        <dbReference type="ARBA" id="ARBA00049158"/>
    </source>
</evidence>
<feature type="domain" description="PHP" evidence="9">
    <location>
        <begin position="9"/>
        <end position="221"/>
    </location>
</feature>
<dbReference type="GO" id="GO:0004401">
    <property type="term" value="F:histidinol-phosphatase activity"/>
    <property type="evidence" value="ECO:0007669"/>
    <property type="project" value="UniProtKB-UniRule"/>
</dbReference>
<dbReference type="EMBL" id="BONI01000045">
    <property type="protein sequence ID" value="GIG08280.1"/>
    <property type="molecule type" value="Genomic_DNA"/>
</dbReference>
<dbReference type="EC" id="3.1.3.15" evidence="3 8"/>
<evidence type="ECO:0000256" key="3">
    <source>
        <dbReference type="ARBA" id="ARBA00013085"/>
    </source>
</evidence>
<dbReference type="Pfam" id="PF02811">
    <property type="entry name" value="PHP"/>
    <property type="match status" value="1"/>
</dbReference>
<dbReference type="InterPro" id="IPR004013">
    <property type="entry name" value="PHP_dom"/>
</dbReference>
<evidence type="ECO:0000313" key="11">
    <source>
        <dbReference type="Proteomes" id="UP000630887"/>
    </source>
</evidence>
<evidence type="ECO:0000256" key="5">
    <source>
        <dbReference type="ARBA" id="ARBA00022801"/>
    </source>
</evidence>
<keyword evidence="4 8" id="KW-0028">Amino-acid biosynthesis</keyword>
<dbReference type="InterPro" id="IPR016195">
    <property type="entry name" value="Pol/histidinol_Pase-like"/>
</dbReference>
<keyword evidence="5 8" id="KW-0378">Hydrolase</keyword>
<comment type="caution">
    <text evidence="10">The sequence shown here is derived from an EMBL/GenBank/DDBJ whole genome shotgun (WGS) entry which is preliminary data.</text>
</comment>
<organism evidence="10 11">
    <name type="scientific">Catellatospora coxensis</name>
    <dbReference type="NCBI Taxonomy" id="310354"/>
    <lineage>
        <taxon>Bacteria</taxon>
        <taxon>Bacillati</taxon>
        <taxon>Actinomycetota</taxon>
        <taxon>Actinomycetes</taxon>
        <taxon>Micromonosporales</taxon>
        <taxon>Micromonosporaceae</taxon>
        <taxon>Catellatospora</taxon>
    </lineage>
</organism>
<protein>
    <recommendedName>
        <fullName evidence="3 8">Histidinol-phosphatase</fullName>
        <shortName evidence="8">HolPase</shortName>
        <ecNumber evidence="3 8">3.1.3.15</ecNumber>
    </recommendedName>
</protein>
<dbReference type="GO" id="GO:0005737">
    <property type="term" value="C:cytoplasm"/>
    <property type="evidence" value="ECO:0007669"/>
    <property type="project" value="TreeGrafter"/>
</dbReference>
<name>A0A8J3L8N1_9ACTN</name>
<dbReference type="InterPro" id="IPR010140">
    <property type="entry name" value="Histidinol_P_phosphatase_HisJ"/>
</dbReference>
<gene>
    <name evidence="10" type="ORF">Cco03nite_49800</name>
</gene>